<feature type="transmembrane region" description="Helical" evidence="7">
    <location>
        <begin position="124"/>
        <end position="140"/>
    </location>
</feature>
<evidence type="ECO:0000259" key="8">
    <source>
        <dbReference type="Pfam" id="PF00892"/>
    </source>
</evidence>
<name>A0A369AQV2_9BURK</name>
<dbReference type="OrthoDB" id="5298131at2"/>
<evidence type="ECO:0000256" key="6">
    <source>
        <dbReference type="SAM" id="MobiDB-lite"/>
    </source>
</evidence>
<dbReference type="PANTHER" id="PTHR32322:SF2">
    <property type="entry name" value="EAMA DOMAIN-CONTAINING PROTEIN"/>
    <property type="match status" value="1"/>
</dbReference>
<dbReference type="PANTHER" id="PTHR32322">
    <property type="entry name" value="INNER MEMBRANE TRANSPORTER"/>
    <property type="match status" value="1"/>
</dbReference>
<keyword evidence="5 7" id="KW-0472">Membrane</keyword>
<evidence type="ECO:0000313" key="10">
    <source>
        <dbReference type="Proteomes" id="UP000252174"/>
    </source>
</evidence>
<comment type="subcellular location">
    <subcellularLocation>
        <location evidence="1">Membrane</location>
        <topology evidence="1">Multi-pass membrane protein</topology>
    </subcellularLocation>
</comment>
<evidence type="ECO:0000256" key="1">
    <source>
        <dbReference type="ARBA" id="ARBA00004141"/>
    </source>
</evidence>
<feature type="transmembrane region" description="Helical" evidence="7">
    <location>
        <begin position="152"/>
        <end position="170"/>
    </location>
</feature>
<reference evidence="9 10" key="1">
    <citation type="submission" date="2018-07" db="EMBL/GenBank/DDBJ databases">
        <title>Genomic Encyclopedia of Type Strains, Phase IV (KMG-IV): sequencing the most valuable type-strain genomes for metagenomic binning, comparative biology and taxonomic classification.</title>
        <authorList>
            <person name="Goeker M."/>
        </authorList>
    </citation>
    <scope>NUCLEOTIDE SEQUENCE [LARGE SCALE GENOMIC DNA]</scope>
    <source>
        <strain evidence="9 10">DSM 100911</strain>
    </source>
</reference>
<feature type="transmembrane region" description="Helical" evidence="7">
    <location>
        <begin position="35"/>
        <end position="54"/>
    </location>
</feature>
<dbReference type="InterPro" id="IPR050638">
    <property type="entry name" value="AA-Vitamin_Transporters"/>
</dbReference>
<dbReference type="SUPFAM" id="SSF103481">
    <property type="entry name" value="Multidrug resistance efflux transporter EmrE"/>
    <property type="match status" value="2"/>
</dbReference>
<feature type="region of interest" description="Disordered" evidence="6">
    <location>
        <begin position="299"/>
        <end position="342"/>
    </location>
</feature>
<feature type="transmembrane region" description="Helical" evidence="7">
    <location>
        <begin position="270"/>
        <end position="288"/>
    </location>
</feature>
<comment type="similarity">
    <text evidence="2">Belongs to the EamA transporter family.</text>
</comment>
<organism evidence="9 10">
    <name type="scientific">Extensimonas vulgaris</name>
    <dbReference type="NCBI Taxonomy" id="1031594"/>
    <lineage>
        <taxon>Bacteria</taxon>
        <taxon>Pseudomonadati</taxon>
        <taxon>Pseudomonadota</taxon>
        <taxon>Betaproteobacteria</taxon>
        <taxon>Burkholderiales</taxon>
        <taxon>Comamonadaceae</taxon>
        <taxon>Extensimonas</taxon>
    </lineage>
</organism>
<dbReference type="GO" id="GO:0016020">
    <property type="term" value="C:membrane"/>
    <property type="evidence" value="ECO:0007669"/>
    <property type="project" value="UniProtKB-SubCell"/>
</dbReference>
<evidence type="ECO:0000256" key="3">
    <source>
        <dbReference type="ARBA" id="ARBA00022692"/>
    </source>
</evidence>
<feature type="domain" description="EamA" evidence="8">
    <location>
        <begin position="10"/>
        <end position="139"/>
    </location>
</feature>
<evidence type="ECO:0000256" key="4">
    <source>
        <dbReference type="ARBA" id="ARBA00022989"/>
    </source>
</evidence>
<evidence type="ECO:0000313" key="9">
    <source>
        <dbReference type="EMBL" id="RCX11752.1"/>
    </source>
</evidence>
<feature type="transmembrane region" description="Helical" evidence="7">
    <location>
        <begin position="95"/>
        <end position="117"/>
    </location>
</feature>
<accession>A0A369AQV2</accession>
<dbReference type="AlphaFoldDB" id="A0A369AQV2"/>
<feature type="domain" description="EamA" evidence="8">
    <location>
        <begin position="151"/>
        <end position="287"/>
    </location>
</feature>
<evidence type="ECO:0000256" key="2">
    <source>
        <dbReference type="ARBA" id="ARBA00007362"/>
    </source>
</evidence>
<evidence type="ECO:0000256" key="7">
    <source>
        <dbReference type="SAM" id="Phobius"/>
    </source>
</evidence>
<dbReference type="InterPro" id="IPR000620">
    <property type="entry name" value="EamA_dom"/>
</dbReference>
<feature type="transmembrane region" description="Helical" evidence="7">
    <location>
        <begin position="177"/>
        <end position="201"/>
    </location>
</feature>
<evidence type="ECO:0000256" key="5">
    <source>
        <dbReference type="ARBA" id="ARBA00023136"/>
    </source>
</evidence>
<dbReference type="InterPro" id="IPR037185">
    <property type="entry name" value="EmrE-like"/>
</dbReference>
<proteinExistence type="inferred from homology"/>
<keyword evidence="10" id="KW-1185">Reference proteome</keyword>
<feature type="compositionally biased region" description="Pro residues" evidence="6">
    <location>
        <begin position="302"/>
        <end position="315"/>
    </location>
</feature>
<dbReference type="Proteomes" id="UP000252174">
    <property type="component" value="Unassembled WGS sequence"/>
</dbReference>
<dbReference type="Pfam" id="PF00892">
    <property type="entry name" value="EamA"/>
    <property type="match status" value="2"/>
</dbReference>
<feature type="transmembrane region" description="Helical" evidence="7">
    <location>
        <begin position="66"/>
        <end position="89"/>
    </location>
</feature>
<protein>
    <submittedName>
        <fullName evidence="9">Drug/metabolite transporter (DMT)-like permease</fullName>
    </submittedName>
</protein>
<keyword evidence="4 7" id="KW-1133">Transmembrane helix</keyword>
<gene>
    <name evidence="9" type="ORF">DFR45_101281</name>
</gene>
<feature type="transmembrane region" description="Helical" evidence="7">
    <location>
        <begin position="207"/>
        <end position="228"/>
    </location>
</feature>
<dbReference type="EMBL" id="QPJU01000001">
    <property type="protein sequence ID" value="RCX11752.1"/>
    <property type="molecule type" value="Genomic_DNA"/>
</dbReference>
<feature type="transmembrane region" description="Helical" evidence="7">
    <location>
        <begin position="240"/>
        <end position="264"/>
    </location>
</feature>
<sequence>MITRRQLWGLLALTLMWGVNWPMMKLSLQQLTPLYFRASTMLLGAAWLFIYLALRTGARMWPRGREWGAIVLLGLPNVLGWHTLSIFGVQELASGRAAILGFTMPIITVVLGALFFAEPITPRVRLAVLCAALAIGLLLWNELQSLSGRPTGVAWMLGAALCWSIGTLMFRRAHLTLSPLVVTVWMLLLGALALWPLALLLEPVPHVAAFSAPMWISLAYGVLVNYGVAQLIWFSMARNLPPAVSGMSVLAIPLVGTLSATFIVGERPHWQDWLAMLFVMLAIASVLWPARRAKVTATEPLAQPPAAPPAAPPATPAAAPLAAPAPEPPAAPQATSPTGTAQ</sequence>
<dbReference type="RefSeq" id="WP_144686921.1">
    <property type="nucleotide sequence ID" value="NZ_QPJU01000001.1"/>
</dbReference>
<comment type="caution">
    <text evidence="9">The sequence shown here is derived from an EMBL/GenBank/DDBJ whole genome shotgun (WGS) entry which is preliminary data.</text>
</comment>
<feature type="transmembrane region" description="Helical" evidence="7">
    <location>
        <begin position="7"/>
        <end position="23"/>
    </location>
</feature>
<keyword evidence="3 7" id="KW-0812">Transmembrane</keyword>